<evidence type="ECO:0000256" key="5">
    <source>
        <dbReference type="ARBA" id="ARBA00022803"/>
    </source>
</evidence>
<evidence type="ECO:0000256" key="8">
    <source>
        <dbReference type="ARBA" id="ARBA00023136"/>
    </source>
</evidence>
<dbReference type="Pfam" id="PF13432">
    <property type="entry name" value="TPR_16"/>
    <property type="match status" value="1"/>
</dbReference>
<dbReference type="Proteomes" id="UP000193986">
    <property type="component" value="Unassembled WGS sequence"/>
</dbReference>
<keyword evidence="2 12" id="KW-0812">Transmembrane</keyword>
<feature type="transmembrane region" description="Helical" evidence="12">
    <location>
        <begin position="46"/>
        <end position="64"/>
    </location>
</feature>
<dbReference type="Pfam" id="PF14559">
    <property type="entry name" value="TPR_19"/>
    <property type="match status" value="1"/>
</dbReference>
<dbReference type="GO" id="GO:0030943">
    <property type="term" value="F:mitochondrion targeting sequence binding"/>
    <property type="evidence" value="ECO:0007669"/>
    <property type="project" value="TreeGrafter"/>
</dbReference>
<sequence length="653" mass="72098">MAPIQSVPGPNTIPIAGMANITTSSSSTPPQSLISRTQRFIEDNKLVLLGAAVLAASAGGYYYYTSTRDGRGSGGGGKPGSSSSSASEGTGGSKKSKKNKKKKGGNGDGGKFLSGEGSSGPLLEEIPQEVREKQENKEAESSHLADVPDATKLSEMSDAERNALGATLKERGNKLFKNRDFTRAVECYTEAMRVSVRKDAVFFSNRAACYTQFDPPEYEKCVADCDEALKLDHAYVKALKRRATALENLGRDEDAIRDYTAASIIDRFRDNQAVASVERCLDRVARKKAKEIIETREPRLPSPNFTHSYLSAFRPRPKPTLPENPSQGDQTLILAFDALEATDYIHALSFVNEAIEQGISWTEGQAEAFNLRGTFKFVMGDSLGAKADLEQSLDLLPSLVQSRVKLASVHVDLNEDASAFGDFEDAARYNPNDPDIYYHRGQGGQEDATAAYEKAIADYNKSTDLDRTFLFSHVQQAVAQYKLGNLGGAMAAFRKILREFPDRGEPSNYYGELMLDQKKFQESIERFDKSLELDKDRRPRNVLPLVNKALAIFQWKHDFAQGEAFTQAEAACKEALAIDPECDVAVATLAQLSLQQGKIDEAIEWFEQSAKLARTQDELFNAIRFEKMSRTQKDFLRDYPEMAGMLSQMAGQM</sequence>
<evidence type="ECO:0000256" key="6">
    <source>
        <dbReference type="ARBA" id="ARBA00022989"/>
    </source>
</evidence>
<keyword evidence="6 12" id="KW-1133">Transmembrane helix</keyword>
<keyword evidence="8 12" id="KW-0472">Membrane</keyword>
<accession>A0A1Y2AZK6</accession>
<dbReference type="PANTHER" id="PTHR46208:SF1">
    <property type="entry name" value="MITOCHONDRIAL IMPORT RECEPTOR SUBUNIT TOM70"/>
    <property type="match status" value="1"/>
</dbReference>
<dbReference type="GO" id="GO:0045039">
    <property type="term" value="P:protein insertion into mitochondrial inner membrane"/>
    <property type="evidence" value="ECO:0007669"/>
    <property type="project" value="TreeGrafter"/>
</dbReference>
<evidence type="ECO:0008006" key="15">
    <source>
        <dbReference type="Google" id="ProtNLM"/>
    </source>
</evidence>
<dbReference type="OrthoDB" id="2942533at2759"/>
<keyword evidence="4" id="KW-1000">Mitochondrion outer membrane</keyword>
<evidence type="ECO:0000256" key="4">
    <source>
        <dbReference type="ARBA" id="ARBA00022787"/>
    </source>
</evidence>
<comment type="similarity">
    <text evidence="9">Belongs to the Tom70 family.</text>
</comment>
<proteinExistence type="inferred from homology"/>
<comment type="caution">
    <text evidence="13">The sequence shown here is derived from an EMBL/GenBank/DDBJ whole genome shotgun (WGS) entry which is preliminary data.</text>
</comment>
<dbReference type="PROSITE" id="PS50005">
    <property type="entry name" value="TPR"/>
    <property type="match status" value="1"/>
</dbReference>
<comment type="subcellular location">
    <subcellularLocation>
        <location evidence="1">Mitochondrion outer membrane</location>
        <topology evidence="1">Single-pass membrane protein</topology>
    </subcellularLocation>
</comment>
<evidence type="ECO:0000256" key="11">
    <source>
        <dbReference type="SAM" id="MobiDB-lite"/>
    </source>
</evidence>
<evidence type="ECO:0000256" key="2">
    <source>
        <dbReference type="ARBA" id="ARBA00022692"/>
    </source>
</evidence>
<evidence type="ECO:0000256" key="9">
    <source>
        <dbReference type="ARBA" id="ARBA00038030"/>
    </source>
</evidence>
<dbReference type="Gene3D" id="1.25.40.10">
    <property type="entry name" value="Tetratricopeptide repeat domain"/>
    <property type="match status" value="2"/>
</dbReference>
<dbReference type="STRING" id="71784.A0A1Y2AZK6"/>
<keyword evidence="5 10" id="KW-0802">TPR repeat</keyword>
<keyword evidence="3" id="KW-0677">Repeat</keyword>
<dbReference type="SMART" id="SM00028">
    <property type="entry name" value="TPR"/>
    <property type="match status" value="10"/>
</dbReference>
<reference evidence="13 14" key="1">
    <citation type="submission" date="2016-07" db="EMBL/GenBank/DDBJ databases">
        <title>Pervasive Adenine N6-methylation of Active Genes in Fungi.</title>
        <authorList>
            <consortium name="DOE Joint Genome Institute"/>
            <person name="Mondo S.J."/>
            <person name="Dannebaum R.O."/>
            <person name="Kuo R.C."/>
            <person name="Labutti K."/>
            <person name="Haridas S."/>
            <person name="Kuo A."/>
            <person name="Salamov A."/>
            <person name="Ahrendt S.R."/>
            <person name="Lipzen A."/>
            <person name="Sullivan W."/>
            <person name="Andreopoulos W.B."/>
            <person name="Clum A."/>
            <person name="Lindquist E."/>
            <person name="Daum C."/>
            <person name="Ramamoorthy G.K."/>
            <person name="Gryganskyi A."/>
            <person name="Culley D."/>
            <person name="Magnuson J.K."/>
            <person name="James T.Y."/>
            <person name="O'Malley M.A."/>
            <person name="Stajich J.E."/>
            <person name="Spatafora J.W."/>
            <person name="Visel A."/>
            <person name="Grigoriev I.V."/>
        </authorList>
    </citation>
    <scope>NUCLEOTIDE SEQUENCE [LARGE SCALE GENOMIC DNA]</scope>
    <source>
        <strain evidence="13 14">68-887.2</strain>
    </source>
</reference>
<evidence type="ECO:0000256" key="1">
    <source>
        <dbReference type="ARBA" id="ARBA00004572"/>
    </source>
</evidence>
<feature type="compositionally biased region" description="Basic residues" evidence="11">
    <location>
        <begin position="94"/>
        <end position="104"/>
    </location>
</feature>
<keyword evidence="14" id="KW-1185">Reference proteome</keyword>
<dbReference type="AlphaFoldDB" id="A0A1Y2AZK6"/>
<dbReference type="SUPFAM" id="SSF48452">
    <property type="entry name" value="TPR-like"/>
    <property type="match status" value="1"/>
</dbReference>
<evidence type="ECO:0000313" key="13">
    <source>
        <dbReference type="EMBL" id="ORY28008.1"/>
    </source>
</evidence>
<protein>
    <recommendedName>
        <fullName evidence="15">Mitochondrial outer membrane translocase receptor TOM70</fullName>
    </recommendedName>
</protein>
<dbReference type="GO" id="GO:0008320">
    <property type="term" value="F:protein transmembrane transporter activity"/>
    <property type="evidence" value="ECO:0007669"/>
    <property type="project" value="TreeGrafter"/>
</dbReference>
<name>A0A1Y2AZK6_9TREE</name>
<organism evidence="13 14">
    <name type="scientific">Naematelia encephala</name>
    <dbReference type="NCBI Taxonomy" id="71784"/>
    <lineage>
        <taxon>Eukaryota</taxon>
        <taxon>Fungi</taxon>
        <taxon>Dikarya</taxon>
        <taxon>Basidiomycota</taxon>
        <taxon>Agaricomycotina</taxon>
        <taxon>Tremellomycetes</taxon>
        <taxon>Tremellales</taxon>
        <taxon>Naemateliaceae</taxon>
        <taxon>Naematelia</taxon>
    </lineage>
</organism>
<dbReference type="PANTHER" id="PTHR46208">
    <property type="entry name" value="MITOCHONDRIAL IMPORT RECEPTOR SUBUNIT TOM70"/>
    <property type="match status" value="1"/>
</dbReference>
<dbReference type="InParanoid" id="A0A1Y2AZK6"/>
<evidence type="ECO:0000313" key="14">
    <source>
        <dbReference type="Proteomes" id="UP000193986"/>
    </source>
</evidence>
<dbReference type="GO" id="GO:0005741">
    <property type="term" value="C:mitochondrial outer membrane"/>
    <property type="evidence" value="ECO:0007669"/>
    <property type="project" value="UniProtKB-SubCell"/>
</dbReference>
<feature type="region of interest" description="Disordered" evidence="11">
    <location>
        <begin position="67"/>
        <end position="157"/>
    </location>
</feature>
<dbReference type="InterPro" id="IPR011990">
    <property type="entry name" value="TPR-like_helical_dom_sf"/>
</dbReference>
<dbReference type="FunCoup" id="A0A1Y2AZK6">
    <property type="interactions" value="288"/>
</dbReference>
<keyword evidence="7" id="KW-0496">Mitochondrion</keyword>
<evidence type="ECO:0000256" key="3">
    <source>
        <dbReference type="ARBA" id="ARBA00022737"/>
    </source>
</evidence>
<dbReference type="GO" id="GO:0030150">
    <property type="term" value="P:protein import into mitochondrial matrix"/>
    <property type="evidence" value="ECO:0007669"/>
    <property type="project" value="TreeGrafter"/>
</dbReference>
<feature type="region of interest" description="Disordered" evidence="11">
    <location>
        <begin position="1"/>
        <end position="31"/>
    </location>
</feature>
<dbReference type="InterPro" id="IPR019734">
    <property type="entry name" value="TPR_rpt"/>
</dbReference>
<evidence type="ECO:0000256" key="7">
    <source>
        <dbReference type="ARBA" id="ARBA00023128"/>
    </source>
</evidence>
<feature type="compositionally biased region" description="Basic and acidic residues" evidence="11">
    <location>
        <begin position="128"/>
        <end position="143"/>
    </location>
</feature>
<evidence type="ECO:0000256" key="10">
    <source>
        <dbReference type="PROSITE-ProRule" id="PRU00339"/>
    </source>
</evidence>
<evidence type="ECO:0000256" key="12">
    <source>
        <dbReference type="SAM" id="Phobius"/>
    </source>
</evidence>
<gene>
    <name evidence="13" type="ORF">BCR39DRAFT_468703</name>
</gene>
<dbReference type="EMBL" id="MCFC01000034">
    <property type="protein sequence ID" value="ORY28008.1"/>
    <property type="molecule type" value="Genomic_DNA"/>
</dbReference>
<feature type="repeat" description="TPR" evidence="10">
    <location>
        <begin position="504"/>
        <end position="537"/>
    </location>
</feature>